<gene>
    <name evidence="3" type="ORF">OMP39_00370</name>
</gene>
<protein>
    <submittedName>
        <fullName evidence="3">Oxidoreductase-like domain-containing protein</fullName>
    </submittedName>
</protein>
<feature type="compositionally biased region" description="Pro residues" evidence="1">
    <location>
        <begin position="23"/>
        <end position="32"/>
    </location>
</feature>
<sequence>MSAAPDPAEPSPPPAVGTDAGDDPPPPEPAPPAEGACCGSGCDPCVWDLYAEERARWMEAMRGWQARRRDAG</sequence>
<name>A0ABY6MSV7_9BURK</name>
<evidence type="ECO:0000256" key="1">
    <source>
        <dbReference type="SAM" id="MobiDB-lite"/>
    </source>
</evidence>
<reference evidence="3" key="1">
    <citation type="submission" date="2022-10" db="EMBL/GenBank/DDBJ databases">
        <title>Complete genome sequence of Schlegelella aquatica LMG 23380.</title>
        <authorList>
            <person name="Musilova J."/>
            <person name="Kourilova X."/>
            <person name="Bezdicek M."/>
            <person name="Hermankova K."/>
            <person name="Obruca S."/>
            <person name="Sedlar K."/>
        </authorList>
    </citation>
    <scope>NUCLEOTIDE SEQUENCE</scope>
    <source>
        <strain evidence="3">LMG 23380</strain>
    </source>
</reference>
<keyword evidence="4" id="KW-1185">Reference proteome</keyword>
<feature type="domain" description="Oxidoreductase-like" evidence="2">
    <location>
        <begin position="26"/>
        <end position="65"/>
    </location>
</feature>
<proteinExistence type="predicted"/>
<dbReference type="EMBL" id="CP110257">
    <property type="protein sequence ID" value="UZD55087.1"/>
    <property type="molecule type" value="Genomic_DNA"/>
</dbReference>
<dbReference type="InterPro" id="IPR019180">
    <property type="entry name" value="Oxidoreductase-like_N"/>
</dbReference>
<dbReference type="Proteomes" id="UP001163266">
    <property type="component" value="Chromosome"/>
</dbReference>
<dbReference type="Pfam" id="PF09791">
    <property type="entry name" value="Oxidored-like"/>
    <property type="match status" value="1"/>
</dbReference>
<dbReference type="RefSeq" id="WP_264892845.1">
    <property type="nucleotide sequence ID" value="NZ_CP110257.1"/>
</dbReference>
<evidence type="ECO:0000313" key="4">
    <source>
        <dbReference type="Proteomes" id="UP001163266"/>
    </source>
</evidence>
<accession>A0ABY6MSV7</accession>
<organism evidence="3 4">
    <name type="scientific">Caldimonas aquatica</name>
    <dbReference type="NCBI Taxonomy" id="376175"/>
    <lineage>
        <taxon>Bacteria</taxon>
        <taxon>Pseudomonadati</taxon>
        <taxon>Pseudomonadota</taxon>
        <taxon>Betaproteobacteria</taxon>
        <taxon>Burkholderiales</taxon>
        <taxon>Sphaerotilaceae</taxon>
        <taxon>Caldimonas</taxon>
    </lineage>
</organism>
<feature type="region of interest" description="Disordered" evidence="1">
    <location>
        <begin position="1"/>
        <end position="37"/>
    </location>
</feature>
<evidence type="ECO:0000259" key="2">
    <source>
        <dbReference type="Pfam" id="PF09791"/>
    </source>
</evidence>
<evidence type="ECO:0000313" key="3">
    <source>
        <dbReference type="EMBL" id="UZD55087.1"/>
    </source>
</evidence>